<dbReference type="AlphaFoldDB" id="A0A291DYR4"/>
<name>A0A291DYR4_9ENTR</name>
<gene>
    <name evidence="1" type="ORF">CO704_12375</name>
</gene>
<dbReference type="Pfam" id="PF08873">
    <property type="entry name" value="Phage_Mu_Gp37"/>
    <property type="match status" value="1"/>
</dbReference>
<reference evidence="1 2" key="1">
    <citation type="submission" date="2017-09" db="EMBL/GenBank/DDBJ databases">
        <title>FDA dAtabase for Regulatory Grade micrObial Sequences (FDA-ARGOS): Supporting development and validation of Infectious Disease Dx tests.</title>
        <authorList>
            <person name="Minogue T."/>
            <person name="Wolcott M."/>
            <person name="Wasieloski L."/>
            <person name="Aguilar W."/>
            <person name="Moore D."/>
            <person name="Tallon L."/>
            <person name="Sadzewicz L."/>
            <person name="Ott S."/>
            <person name="Zhao X."/>
            <person name="Nagaraj S."/>
            <person name="Vavikolanu K."/>
            <person name="Aluvathingal J."/>
            <person name="Nadendla S."/>
            <person name="Sichtig H."/>
        </authorList>
    </citation>
    <scope>NUCLEOTIDE SEQUENCE [LARGE SCALE GENOMIC DNA]</scope>
    <source>
        <strain evidence="1 2">FDAARGOS_392</strain>
    </source>
</reference>
<evidence type="ECO:0000313" key="2">
    <source>
        <dbReference type="Proteomes" id="UP000217979"/>
    </source>
</evidence>
<evidence type="ECO:0008006" key="3">
    <source>
        <dbReference type="Google" id="ProtNLM"/>
    </source>
</evidence>
<dbReference type="EMBL" id="CP023525">
    <property type="protein sequence ID" value="ATF92832.1"/>
    <property type="molecule type" value="Genomic_DNA"/>
</dbReference>
<accession>A0A291DYR4</accession>
<protein>
    <recommendedName>
        <fullName evidence="3">DUF1834 domain-containing protein</fullName>
    </recommendedName>
</protein>
<dbReference type="InterPro" id="IPR014972">
    <property type="entry name" value="Phage_Mu_Gp37"/>
</dbReference>
<proteinExistence type="predicted"/>
<sequence length="225" mass="25015">MIIAIEDAICERLQAGLGISVSEVMSWDVMTDDIGSILDCLPGAFVTFTGITGSQPHDTRRTRYKVTANFAVFVADHNVRENEAVRHGDVRTDEPGCYRLVRAVRRLLSGQDLGLDIGRLVPATVKMVTGKMLGEKAIGMYECLFTTFWYEDVLENRRWPVAPEYDTHPDHDFVLWEGQLDDAPPEHRATHAAWQLQGQPVADDTVLVPAKPEPESDAAEDGPLL</sequence>
<organism evidence="1 2">
    <name type="scientific">Cedecea neteri</name>
    <dbReference type="NCBI Taxonomy" id="158822"/>
    <lineage>
        <taxon>Bacteria</taxon>
        <taxon>Pseudomonadati</taxon>
        <taxon>Pseudomonadota</taxon>
        <taxon>Gammaproteobacteria</taxon>
        <taxon>Enterobacterales</taxon>
        <taxon>Enterobacteriaceae</taxon>
        <taxon>Cedecea</taxon>
    </lineage>
</organism>
<dbReference type="RefSeq" id="WP_096754109.1">
    <property type="nucleotide sequence ID" value="NZ_CP023525.1"/>
</dbReference>
<evidence type="ECO:0000313" key="1">
    <source>
        <dbReference type="EMBL" id="ATF92832.1"/>
    </source>
</evidence>
<dbReference type="Proteomes" id="UP000217979">
    <property type="component" value="Chromosome"/>
</dbReference>